<comment type="cofactor">
    <cofactor evidence="1">
        <name>Mg(2+)</name>
        <dbReference type="ChEBI" id="CHEBI:18420"/>
    </cofactor>
</comment>
<dbReference type="Pfam" id="PF06437">
    <property type="entry name" value="ISN1"/>
    <property type="match status" value="1"/>
</dbReference>
<evidence type="ECO:0000256" key="2">
    <source>
        <dbReference type="ARBA" id="ARBA00005307"/>
    </source>
</evidence>
<dbReference type="PANTHER" id="PTHR28213">
    <property type="entry name" value="IMP-SPECIFIC 5'-NUCLEOTIDASE 1"/>
    <property type="match status" value="1"/>
</dbReference>
<dbReference type="SUPFAM" id="SSF56784">
    <property type="entry name" value="HAD-like"/>
    <property type="match status" value="1"/>
</dbReference>
<keyword evidence="7" id="KW-0547">Nucleotide-binding</keyword>
<evidence type="ECO:0000256" key="4">
    <source>
        <dbReference type="ARBA" id="ARBA00012894"/>
    </source>
</evidence>
<evidence type="ECO:0000256" key="1">
    <source>
        <dbReference type="ARBA" id="ARBA00001946"/>
    </source>
</evidence>
<dbReference type="OMA" id="WGVLACQ"/>
<dbReference type="GO" id="GO:0006190">
    <property type="term" value="P:inosine salvage"/>
    <property type="evidence" value="ECO:0000318"/>
    <property type="project" value="GO_Central"/>
</dbReference>
<evidence type="ECO:0000256" key="11">
    <source>
        <dbReference type="ARBA" id="ARBA00023080"/>
    </source>
</evidence>
<proteinExistence type="inferred from homology"/>
<dbReference type="Proteomes" id="UP000054558">
    <property type="component" value="Unassembled WGS sequence"/>
</dbReference>
<evidence type="ECO:0000313" key="15">
    <source>
        <dbReference type="Proteomes" id="UP000054558"/>
    </source>
</evidence>
<comment type="subunit">
    <text evidence="3">Homotetramer.</text>
</comment>
<dbReference type="EMBL" id="DF236954">
    <property type="protein sequence ID" value="GAQ77879.1"/>
    <property type="molecule type" value="Genomic_DNA"/>
</dbReference>
<feature type="compositionally biased region" description="Low complexity" evidence="13">
    <location>
        <begin position="91"/>
        <end position="104"/>
    </location>
</feature>
<keyword evidence="8" id="KW-0378">Hydrolase</keyword>
<dbReference type="STRING" id="105231.A0A1Y1HL59"/>
<dbReference type="GO" id="GO:0000287">
    <property type="term" value="F:magnesium ion binding"/>
    <property type="evidence" value="ECO:0007669"/>
    <property type="project" value="InterPro"/>
</dbReference>
<keyword evidence="6" id="KW-0479">Metal-binding</keyword>
<keyword evidence="15" id="KW-1185">Reference proteome</keyword>
<reference evidence="14 15" key="1">
    <citation type="journal article" date="2014" name="Nat. Commun.">
        <title>Klebsormidium flaccidum genome reveals primary factors for plant terrestrial adaptation.</title>
        <authorList>
            <person name="Hori K."/>
            <person name="Maruyama F."/>
            <person name="Fujisawa T."/>
            <person name="Togashi T."/>
            <person name="Yamamoto N."/>
            <person name="Seo M."/>
            <person name="Sato S."/>
            <person name="Yamada T."/>
            <person name="Mori H."/>
            <person name="Tajima N."/>
            <person name="Moriyama T."/>
            <person name="Ikeuchi M."/>
            <person name="Watanabe M."/>
            <person name="Wada H."/>
            <person name="Kobayashi K."/>
            <person name="Saito M."/>
            <person name="Masuda T."/>
            <person name="Sasaki-Sekimoto Y."/>
            <person name="Mashiguchi K."/>
            <person name="Awai K."/>
            <person name="Shimojima M."/>
            <person name="Masuda S."/>
            <person name="Iwai M."/>
            <person name="Nobusawa T."/>
            <person name="Narise T."/>
            <person name="Kondo S."/>
            <person name="Saito H."/>
            <person name="Sato R."/>
            <person name="Murakawa M."/>
            <person name="Ihara Y."/>
            <person name="Oshima-Yamada Y."/>
            <person name="Ohtaka K."/>
            <person name="Satoh M."/>
            <person name="Sonobe K."/>
            <person name="Ishii M."/>
            <person name="Ohtani R."/>
            <person name="Kanamori-Sato M."/>
            <person name="Honoki R."/>
            <person name="Miyazaki D."/>
            <person name="Mochizuki H."/>
            <person name="Umetsu J."/>
            <person name="Higashi K."/>
            <person name="Shibata D."/>
            <person name="Kamiya Y."/>
            <person name="Sato N."/>
            <person name="Nakamura Y."/>
            <person name="Tabata S."/>
            <person name="Ida S."/>
            <person name="Kurokawa K."/>
            <person name="Ohta H."/>
        </authorList>
    </citation>
    <scope>NUCLEOTIDE SEQUENCE [LARGE SCALE GENOMIC DNA]</scope>
    <source>
        <strain evidence="14 15">NIES-2285</strain>
    </source>
</reference>
<dbReference type="GO" id="GO:0008253">
    <property type="term" value="F:5'-nucleotidase activity"/>
    <property type="evidence" value="ECO:0000318"/>
    <property type="project" value="GO_Central"/>
</dbReference>
<evidence type="ECO:0000256" key="7">
    <source>
        <dbReference type="ARBA" id="ARBA00022741"/>
    </source>
</evidence>
<evidence type="ECO:0000313" key="14">
    <source>
        <dbReference type="EMBL" id="GAQ77879.1"/>
    </source>
</evidence>
<evidence type="ECO:0000256" key="5">
    <source>
        <dbReference type="ARBA" id="ARBA00015544"/>
    </source>
</evidence>
<evidence type="ECO:0000256" key="6">
    <source>
        <dbReference type="ARBA" id="ARBA00022723"/>
    </source>
</evidence>
<gene>
    <name evidence="14" type="ORF">KFL_000050160</name>
</gene>
<comment type="similarity">
    <text evidence="2">Belongs to the ISN1 family.</text>
</comment>
<dbReference type="EC" id="3.1.3.99" evidence="4"/>
<evidence type="ECO:0000256" key="13">
    <source>
        <dbReference type="SAM" id="MobiDB-lite"/>
    </source>
</evidence>
<accession>A0A1Y1HL59</accession>
<dbReference type="GO" id="GO:0071590">
    <property type="term" value="P:nicotinamide riboside biosynthetic process"/>
    <property type="evidence" value="ECO:0000318"/>
    <property type="project" value="GO_Central"/>
</dbReference>
<feature type="compositionally biased region" description="Polar residues" evidence="13">
    <location>
        <begin position="63"/>
        <end position="84"/>
    </location>
</feature>
<dbReference type="InterPro" id="IPR009453">
    <property type="entry name" value="ISN1"/>
</dbReference>
<evidence type="ECO:0000256" key="9">
    <source>
        <dbReference type="ARBA" id="ARBA00022840"/>
    </source>
</evidence>
<feature type="region of interest" description="Disordered" evidence="13">
    <location>
        <begin position="60"/>
        <end position="104"/>
    </location>
</feature>
<protein>
    <recommendedName>
        <fullName evidence="5">IMP-specific 5'-nucleotidase 1</fullName>
        <ecNumber evidence="4">3.1.3.99</ecNumber>
    </recommendedName>
</protein>
<organism evidence="14 15">
    <name type="scientific">Klebsormidium nitens</name>
    <name type="common">Green alga</name>
    <name type="synonym">Ulothrix nitens</name>
    <dbReference type="NCBI Taxonomy" id="105231"/>
    <lineage>
        <taxon>Eukaryota</taxon>
        <taxon>Viridiplantae</taxon>
        <taxon>Streptophyta</taxon>
        <taxon>Klebsormidiophyceae</taxon>
        <taxon>Klebsormidiales</taxon>
        <taxon>Klebsormidiaceae</taxon>
        <taxon>Klebsormidium</taxon>
    </lineage>
</organism>
<evidence type="ECO:0000256" key="3">
    <source>
        <dbReference type="ARBA" id="ARBA00011881"/>
    </source>
</evidence>
<evidence type="ECO:0000256" key="10">
    <source>
        <dbReference type="ARBA" id="ARBA00022842"/>
    </source>
</evidence>
<keyword evidence="9" id="KW-0067">ATP-binding</keyword>
<dbReference type="InterPro" id="IPR036412">
    <property type="entry name" value="HAD-like_sf"/>
</dbReference>
<dbReference type="GO" id="GO:0009117">
    <property type="term" value="P:nucleotide metabolic process"/>
    <property type="evidence" value="ECO:0007669"/>
    <property type="project" value="UniProtKB-KW"/>
</dbReference>
<sequence length="538" mass="59431">MSLCEARFVEERRGRRKLRRKNVVATLDALKTSGSSARLGRTQREALVSATSVPGVEVEGQSVAHSHAQSIDTAHEPSTSQPVQLDTFDESSSSTSLNAGLSSSEAEHLAETLVESLAESNEAAIGVLGGSAETADESSGVNRGDSCSTSLSKHREKYWKGLIDTENWEALHLDRAGSVTDSHVLRRKGHLKEQDGLIDFIISMHQMLSPYEVMEKRLVPSVGKFYTRLKLVDALKEYDEFASLSRRRYVPPNFAEIRHILNIAQLHASAEELALITFDADGTLYADGHHMKDDNKMIGHIVALMKRGISVAIVTAAGYPGEAARFEGRLAGLLAAFEALQLPPATTNLFHVMGGECNYLLKVNDRYRLEFVDDSLWKLESMREWGADDVERLLDDAEAILRSASARLRVPVAVIRKERAVGICPVQPTIYEVLEEIALTVQAQLVDSKLPFCAFNGGKDVFVDVGNKSLGMAALLQYLRKRPEETLHVGDRFTVTGNDGATRSRCSILWVANPEETAFFVRMLLRDIHLSKLTPYLE</sequence>
<evidence type="ECO:0000256" key="12">
    <source>
        <dbReference type="ARBA" id="ARBA00047413"/>
    </source>
</evidence>
<comment type="catalytic activity">
    <reaction evidence="12">
        <text>IMP + H2O = inosine + phosphate</text>
        <dbReference type="Rhea" id="RHEA:27718"/>
        <dbReference type="ChEBI" id="CHEBI:15377"/>
        <dbReference type="ChEBI" id="CHEBI:17596"/>
        <dbReference type="ChEBI" id="CHEBI:43474"/>
        <dbReference type="ChEBI" id="CHEBI:58053"/>
        <dbReference type="EC" id="3.1.3.99"/>
    </reaction>
</comment>
<evidence type="ECO:0000256" key="8">
    <source>
        <dbReference type="ARBA" id="ARBA00022801"/>
    </source>
</evidence>
<dbReference type="PANTHER" id="PTHR28213:SF1">
    <property type="entry name" value="IMP-SPECIFIC 5'-NUCLEOTIDASE 1"/>
    <property type="match status" value="1"/>
</dbReference>
<dbReference type="GO" id="GO:0005524">
    <property type="term" value="F:ATP binding"/>
    <property type="evidence" value="ECO:0007669"/>
    <property type="project" value="UniProtKB-KW"/>
</dbReference>
<dbReference type="OrthoDB" id="185373at2759"/>
<keyword evidence="11" id="KW-0546">Nucleotide metabolism</keyword>
<dbReference type="GO" id="GO:0071592">
    <property type="term" value="P:nicotinic acid riboside biosynthetic process"/>
    <property type="evidence" value="ECO:0000318"/>
    <property type="project" value="GO_Central"/>
</dbReference>
<dbReference type="AlphaFoldDB" id="A0A1Y1HL59"/>
<name>A0A1Y1HL59_KLENI</name>
<keyword evidence="10" id="KW-0460">Magnesium</keyword>